<feature type="compositionally biased region" description="Basic and acidic residues" evidence="1">
    <location>
        <begin position="122"/>
        <end position="140"/>
    </location>
</feature>
<sequence>MLHFNSSASSSDPSQRAKTVPGAAVDVFGSIVAPVNQAKIGSFFKVMSWEERESQRAREAERRNDEREVQQAREAQAEETKKQGSTHDVKIAAGYEPKQVGYKRKLLELESSDHITSAKSFKLAEDSRPRRQFKEDEKKNNKACGRMCKPENVKKDAKKMNWSNPQIWAQIEAARIKAGYLWRPGEICRQAKLLTPQTFHRLREQVVGTWIDKNARAMGQFRWLDSVLENVATGAALGGQSTRAGILTSYPDLCKKICRHLERLRAVGIALTLTTIRAVMVASIKRDQPHIFERVAIDGSQFRCSDSFVRKFLRNMMDWSKRRATHAA</sequence>
<dbReference type="OrthoDB" id="3257623at2759"/>
<dbReference type="Proteomes" id="UP000620124">
    <property type="component" value="Unassembled WGS sequence"/>
</dbReference>
<feature type="compositionally biased region" description="Low complexity" evidence="1">
    <location>
        <begin position="1"/>
        <end position="14"/>
    </location>
</feature>
<accession>A0A8H7DG25</accession>
<organism evidence="2 3">
    <name type="scientific">Mycena venus</name>
    <dbReference type="NCBI Taxonomy" id="2733690"/>
    <lineage>
        <taxon>Eukaryota</taxon>
        <taxon>Fungi</taxon>
        <taxon>Dikarya</taxon>
        <taxon>Basidiomycota</taxon>
        <taxon>Agaricomycotina</taxon>
        <taxon>Agaricomycetes</taxon>
        <taxon>Agaricomycetidae</taxon>
        <taxon>Agaricales</taxon>
        <taxon>Marasmiineae</taxon>
        <taxon>Mycenaceae</taxon>
        <taxon>Mycena</taxon>
    </lineage>
</organism>
<feature type="region of interest" description="Disordered" evidence="1">
    <location>
        <begin position="120"/>
        <end position="141"/>
    </location>
</feature>
<evidence type="ECO:0000313" key="2">
    <source>
        <dbReference type="EMBL" id="KAF7371817.1"/>
    </source>
</evidence>
<gene>
    <name evidence="2" type="ORF">MVEN_00038400</name>
</gene>
<feature type="region of interest" description="Disordered" evidence="1">
    <location>
        <begin position="51"/>
        <end position="71"/>
    </location>
</feature>
<comment type="caution">
    <text evidence="2">The sequence shown here is derived from an EMBL/GenBank/DDBJ whole genome shotgun (WGS) entry which is preliminary data.</text>
</comment>
<proteinExistence type="predicted"/>
<evidence type="ECO:0000313" key="3">
    <source>
        <dbReference type="Proteomes" id="UP000620124"/>
    </source>
</evidence>
<keyword evidence="3" id="KW-1185">Reference proteome</keyword>
<dbReference type="AlphaFoldDB" id="A0A8H7DG25"/>
<dbReference type="EMBL" id="JACAZI010000001">
    <property type="protein sequence ID" value="KAF7371817.1"/>
    <property type="molecule type" value="Genomic_DNA"/>
</dbReference>
<name>A0A8H7DG25_9AGAR</name>
<evidence type="ECO:0000256" key="1">
    <source>
        <dbReference type="SAM" id="MobiDB-lite"/>
    </source>
</evidence>
<feature type="region of interest" description="Disordered" evidence="1">
    <location>
        <begin position="1"/>
        <end position="20"/>
    </location>
</feature>
<protein>
    <submittedName>
        <fullName evidence="2">DDE-1 domain-containing protein</fullName>
    </submittedName>
</protein>
<reference evidence="2" key="1">
    <citation type="submission" date="2020-05" db="EMBL/GenBank/DDBJ databases">
        <title>Mycena genomes resolve the evolution of fungal bioluminescence.</title>
        <authorList>
            <person name="Tsai I.J."/>
        </authorList>
    </citation>
    <scope>NUCLEOTIDE SEQUENCE</scope>
    <source>
        <strain evidence="2">CCC161011</strain>
    </source>
</reference>